<dbReference type="AlphaFoldDB" id="R4YKT1"/>
<accession>R4YKT1</accession>
<sequence length="325" mass="34524">MLSALFISLLALSSQVQAADVDLQKLVNDVHKQFLSHKEGNNPTYIPALAAVDSDLFAISIVTAEGKKYSAGDINHVFSMQSIGKAFNLAALINQQGAQAVVDNIGVNATGLPFSSIMAIELNEERSVNPLVNAGAIATVSLIKAKNADKKWKIIESNLENFAGSELTVLKDIYKSETDTNVKNQSIARLLSNYGRLYDDIDESVDLYTRMCSVGINTEQLAIMGATYANAGINPMTKKEVVQAEAVPKLLAVMATSGLYDDSGLWLYKVGLPAKSGVGGGIIAVMPGKYGIAAFSPPVDAAGNSVRAQLAIEAIAKKLNANIFK</sequence>
<dbReference type="KEGG" id="oai:OLEAN_C09260"/>
<dbReference type="GO" id="GO:0006543">
    <property type="term" value="P:L-glutamine catabolic process"/>
    <property type="evidence" value="ECO:0007669"/>
    <property type="project" value="TreeGrafter"/>
</dbReference>
<evidence type="ECO:0000256" key="3">
    <source>
        <dbReference type="ARBA" id="ARBA00022801"/>
    </source>
</evidence>
<dbReference type="HOGENOM" id="CLU_027932_1_0_6"/>
<dbReference type="GO" id="GO:0004359">
    <property type="term" value="F:glutaminase activity"/>
    <property type="evidence" value="ECO:0007669"/>
    <property type="project" value="UniProtKB-UniRule"/>
</dbReference>
<evidence type="ECO:0000256" key="2">
    <source>
        <dbReference type="ARBA" id="ARBA00012918"/>
    </source>
</evidence>
<feature type="signal peptide" evidence="6">
    <location>
        <begin position="1"/>
        <end position="18"/>
    </location>
</feature>
<proteinExistence type="inferred from homology"/>
<dbReference type="PANTHER" id="PTHR12544">
    <property type="entry name" value="GLUTAMINASE"/>
    <property type="match status" value="1"/>
</dbReference>
<evidence type="ECO:0000313" key="8">
    <source>
        <dbReference type="Proteomes" id="UP000032749"/>
    </source>
</evidence>
<feature type="binding site" evidence="5">
    <location>
        <position position="133"/>
    </location>
    <ligand>
        <name>substrate</name>
    </ligand>
</feature>
<keyword evidence="5" id="KW-0007">Acetylation</keyword>
<keyword evidence="6" id="KW-0732">Signal</keyword>
<dbReference type="NCBIfam" id="TIGR03814">
    <property type="entry name" value="Gln_ase"/>
    <property type="match status" value="1"/>
</dbReference>
<feature type="binding site" evidence="5">
    <location>
        <position position="82"/>
    </location>
    <ligand>
        <name>substrate</name>
    </ligand>
</feature>
<dbReference type="PATRIC" id="fig|698738.3.peg.966"/>
<keyword evidence="8" id="KW-1185">Reference proteome</keyword>
<feature type="chain" id="PRO_5004374261" description="Glutaminase" evidence="6">
    <location>
        <begin position="19"/>
        <end position="325"/>
    </location>
</feature>
<comment type="subunit">
    <text evidence="5">Homotetramer.</text>
</comment>
<dbReference type="InterPro" id="IPR015868">
    <property type="entry name" value="Glutaminase"/>
</dbReference>
<dbReference type="PANTHER" id="PTHR12544:SF48">
    <property type="entry name" value="GLUTAMINASE 1"/>
    <property type="match status" value="1"/>
</dbReference>
<organism evidence="7 8">
    <name type="scientific">Oleispira antarctica RB-8</name>
    <dbReference type="NCBI Taxonomy" id="698738"/>
    <lineage>
        <taxon>Bacteria</taxon>
        <taxon>Pseudomonadati</taxon>
        <taxon>Pseudomonadota</taxon>
        <taxon>Gammaproteobacteria</taxon>
        <taxon>Oceanospirillales</taxon>
        <taxon>Oceanospirillaceae</taxon>
        <taxon>Oleispira</taxon>
    </lineage>
</organism>
<gene>
    <name evidence="5 7" type="primary">glsA</name>
    <name evidence="7" type="ORF">OLEAN_C09260</name>
</gene>
<dbReference type="STRING" id="698738.OLEAN_C09260"/>
<protein>
    <recommendedName>
        <fullName evidence="2 5">Glutaminase</fullName>
        <ecNumber evidence="2 5">3.5.1.2</ecNumber>
    </recommendedName>
</protein>
<dbReference type="GO" id="GO:0006537">
    <property type="term" value="P:glutamate biosynthetic process"/>
    <property type="evidence" value="ECO:0007669"/>
    <property type="project" value="TreeGrafter"/>
</dbReference>
<evidence type="ECO:0000256" key="4">
    <source>
        <dbReference type="ARBA" id="ARBA00049534"/>
    </source>
</evidence>
<dbReference type="Proteomes" id="UP000032749">
    <property type="component" value="Chromosome"/>
</dbReference>
<feature type="binding site" evidence="5">
    <location>
        <position position="208"/>
    </location>
    <ligand>
        <name>substrate</name>
    </ligand>
</feature>
<feature type="binding site" evidence="5">
    <location>
        <position position="278"/>
    </location>
    <ligand>
        <name>substrate</name>
    </ligand>
</feature>
<dbReference type="HAMAP" id="MF_00313">
    <property type="entry name" value="Glutaminase"/>
    <property type="match status" value="1"/>
</dbReference>
<evidence type="ECO:0000313" key="7">
    <source>
        <dbReference type="EMBL" id="CCK75102.1"/>
    </source>
</evidence>
<comment type="catalytic activity">
    <reaction evidence="4 5">
        <text>L-glutamine + H2O = L-glutamate + NH4(+)</text>
        <dbReference type="Rhea" id="RHEA:15889"/>
        <dbReference type="ChEBI" id="CHEBI:15377"/>
        <dbReference type="ChEBI" id="CHEBI:28938"/>
        <dbReference type="ChEBI" id="CHEBI:29985"/>
        <dbReference type="ChEBI" id="CHEBI:58359"/>
        <dbReference type="EC" id="3.5.1.2"/>
    </reaction>
</comment>
<feature type="binding site" evidence="5">
    <location>
        <position position="177"/>
    </location>
    <ligand>
        <name>substrate</name>
    </ligand>
</feature>
<name>R4YKT1_OLEAN</name>
<dbReference type="SUPFAM" id="SSF56601">
    <property type="entry name" value="beta-lactamase/transpeptidase-like"/>
    <property type="match status" value="1"/>
</dbReference>
<dbReference type="Pfam" id="PF04960">
    <property type="entry name" value="Glutaminase"/>
    <property type="match status" value="1"/>
</dbReference>
<dbReference type="Gene3D" id="3.40.710.10">
    <property type="entry name" value="DD-peptidase/beta-lactamase superfamily"/>
    <property type="match status" value="1"/>
</dbReference>
<comment type="similarity">
    <text evidence="1 5">Belongs to the glutaminase family.</text>
</comment>
<evidence type="ECO:0000256" key="1">
    <source>
        <dbReference type="ARBA" id="ARBA00011076"/>
    </source>
</evidence>
<dbReference type="InterPro" id="IPR012338">
    <property type="entry name" value="Beta-lactam/transpept-like"/>
</dbReference>
<dbReference type="EC" id="3.5.1.2" evidence="2 5"/>
<dbReference type="NCBIfam" id="NF009020">
    <property type="entry name" value="PRK12356.1"/>
    <property type="match status" value="1"/>
</dbReference>
<evidence type="ECO:0000256" key="6">
    <source>
        <dbReference type="SAM" id="SignalP"/>
    </source>
</evidence>
<reference evidence="7 8" key="1">
    <citation type="journal article" date="2013" name="Nat. Commun.">
        <title>Genome sequence and functional genomic analysis of the oil-degrading bacterium Oleispira antarctica.</title>
        <authorList>
            <person name="Kube M."/>
            <person name="Chernikova T.N."/>
            <person name="Al-Ramahi Y."/>
            <person name="Beloqui A."/>
            <person name="Lopez-Cortez N."/>
            <person name="Guazzaroni M.E."/>
            <person name="Heipieper H.J."/>
            <person name="Klages S."/>
            <person name="Kotsyurbenko O.R."/>
            <person name="Langer I."/>
            <person name="Nechitaylo T.Y."/>
            <person name="Lunsdorf H."/>
            <person name="Fernandez M."/>
            <person name="Juarez S."/>
            <person name="Ciordia S."/>
            <person name="Singer A."/>
            <person name="Kagan O."/>
            <person name="Egorova O."/>
            <person name="Petit P.A."/>
            <person name="Stogios P."/>
            <person name="Kim Y."/>
            <person name="Tchigvintsev A."/>
            <person name="Flick R."/>
            <person name="Denaro R."/>
            <person name="Genovese M."/>
            <person name="Albar J.P."/>
            <person name="Reva O.N."/>
            <person name="Martinez-Gomariz M."/>
            <person name="Tran H."/>
            <person name="Ferrer M."/>
            <person name="Savchenko A."/>
            <person name="Yakunin A.F."/>
            <person name="Yakimov M.M."/>
            <person name="Golyshina O.V."/>
            <person name="Reinhardt R."/>
            <person name="Golyshin P.N."/>
        </authorList>
    </citation>
    <scope>NUCLEOTIDE SEQUENCE [LARGE SCALE GENOMIC DNA]</scope>
</reference>
<evidence type="ECO:0000256" key="5">
    <source>
        <dbReference type="HAMAP-Rule" id="MF_00313"/>
    </source>
</evidence>
<feature type="binding site" evidence="5">
    <location>
        <position position="260"/>
    </location>
    <ligand>
        <name>substrate</name>
    </ligand>
</feature>
<dbReference type="EMBL" id="FO203512">
    <property type="protein sequence ID" value="CCK75102.1"/>
    <property type="molecule type" value="Genomic_DNA"/>
</dbReference>
<keyword evidence="3 5" id="KW-0378">Hydrolase</keyword>
<feature type="binding site" evidence="5">
    <location>
        <position position="184"/>
    </location>
    <ligand>
        <name>substrate</name>
    </ligand>
</feature>